<organism evidence="1 2">
    <name type="scientific">Flavobacterium suncheonense GH29-5 = DSM 17707</name>
    <dbReference type="NCBI Taxonomy" id="1121899"/>
    <lineage>
        <taxon>Bacteria</taxon>
        <taxon>Pseudomonadati</taxon>
        <taxon>Bacteroidota</taxon>
        <taxon>Flavobacteriia</taxon>
        <taxon>Flavobacteriales</taxon>
        <taxon>Flavobacteriaceae</taxon>
        <taxon>Flavobacterium</taxon>
    </lineage>
</organism>
<protein>
    <recommendedName>
        <fullName evidence="3">Gliding motility-associated protein GldM N-terminal domain-containing protein</fullName>
    </recommendedName>
</protein>
<feature type="non-terminal residue" evidence="1">
    <location>
        <position position="1"/>
    </location>
</feature>
<evidence type="ECO:0000313" key="2">
    <source>
        <dbReference type="Proteomes" id="UP000030121"/>
    </source>
</evidence>
<dbReference type="EMBL" id="JRLW01000083">
    <property type="protein sequence ID" value="KGO84584.1"/>
    <property type="molecule type" value="Genomic_DNA"/>
</dbReference>
<evidence type="ECO:0000313" key="1">
    <source>
        <dbReference type="EMBL" id="KGO84584.1"/>
    </source>
</evidence>
<keyword evidence="2" id="KW-1185">Reference proteome</keyword>
<accession>A0A0A2LX63</accession>
<sequence length="216" mass="25231">TTAKPETLAVSLQKIVKMKTTIILIALIFISCNSKEEPKSECDVTYRMLIKENEKYNSYLIENIKSNIRKNPNNQNIAKFDSLTKDYLNFLLEIETEMAEKTSDVLFKDSKYSSRGKEFINKTKTYKSEIENLVDSENLKKRINLVLNTNDVELPEKGNVIANNNETGEHKNDKIYIYYLDYYYKGFPKNQFLSFLNNKKKSILEIENEFIETSIN</sequence>
<comment type="caution">
    <text evidence="1">The sequence shown here is derived from an EMBL/GenBank/DDBJ whole genome shotgun (WGS) entry which is preliminary data.</text>
</comment>
<proteinExistence type="predicted"/>
<dbReference type="Proteomes" id="UP000030121">
    <property type="component" value="Unassembled WGS sequence"/>
</dbReference>
<dbReference type="RefSeq" id="WP_035745294.1">
    <property type="nucleotide sequence ID" value="NZ_JRLW01000083.1"/>
</dbReference>
<evidence type="ECO:0008006" key="3">
    <source>
        <dbReference type="Google" id="ProtNLM"/>
    </source>
</evidence>
<gene>
    <name evidence="1" type="ORF">Q764_14460</name>
</gene>
<dbReference type="AlphaFoldDB" id="A0A0A2LX63"/>
<reference evidence="1 2" key="1">
    <citation type="submission" date="2013-09" db="EMBL/GenBank/DDBJ databases">
        <authorList>
            <person name="Zeng Z."/>
            <person name="Chen C."/>
        </authorList>
    </citation>
    <scope>NUCLEOTIDE SEQUENCE [LARGE SCALE GENOMIC DNA]</scope>
    <source>
        <strain evidence="1 2">GH29-5</strain>
    </source>
</reference>
<name>A0A0A2LX63_9FLAO</name>